<dbReference type="Pfam" id="PF19800">
    <property type="entry name" value="DUF6283"/>
    <property type="match status" value="1"/>
</dbReference>
<keyword evidence="1" id="KW-0614">Plasmid</keyword>
<accession>A0AAJ5S7I4</accession>
<sequence>MSSSCELNPLNKPCRSCPWRVDQDAQSIPNFDLELAERLAHCSPDEEGMGPSYLDPLFACHASRHGEEFACAGWLARVGHAHPRVRYLVSTGKIPEQALEPGSDWPALHETYPEVLDKLRETSIE</sequence>
<proteinExistence type="predicted"/>
<dbReference type="EMBL" id="CP118678">
    <property type="protein sequence ID" value="WEA23452.1"/>
    <property type="molecule type" value="Genomic_DNA"/>
</dbReference>
<gene>
    <name evidence="1" type="ORF">PWA60_25980</name>
</gene>
<geneLocation type="plasmid" evidence="1 2">
    <name>pHNGDW697-1</name>
</geneLocation>
<evidence type="ECO:0000313" key="2">
    <source>
        <dbReference type="Proteomes" id="UP001217631"/>
    </source>
</evidence>
<dbReference type="InterPro" id="IPR046250">
    <property type="entry name" value="DUF6283"/>
</dbReference>
<evidence type="ECO:0000313" key="1">
    <source>
        <dbReference type="EMBL" id="WEA23452.1"/>
    </source>
</evidence>
<dbReference type="AlphaFoldDB" id="A0AAJ5S7I4"/>
<dbReference type="Proteomes" id="UP001217631">
    <property type="component" value="Plasmid pHNGDW697-1"/>
</dbReference>
<organism evidence="1 2">
    <name type="scientific">Pseudomonas juntendi</name>
    <dbReference type="NCBI Taxonomy" id="2666183"/>
    <lineage>
        <taxon>Bacteria</taxon>
        <taxon>Pseudomonadati</taxon>
        <taxon>Pseudomonadota</taxon>
        <taxon>Gammaproteobacteria</taxon>
        <taxon>Pseudomonadales</taxon>
        <taxon>Pseudomonadaceae</taxon>
        <taxon>Pseudomonas</taxon>
    </lineage>
</organism>
<name>A0AAJ5S7I4_9PSED</name>
<dbReference type="RefSeq" id="WP_220185819.1">
    <property type="nucleotide sequence ID" value="NZ_CP118678.1"/>
</dbReference>
<reference evidence="1" key="1">
    <citation type="submission" date="2023-02" db="EMBL/GenBank/DDBJ databases">
        <title>tmexCD-toprJ-like cluster.</title>
        <authorList>
            <person name="Gao X."/>
            <person name="Wang C."/>
            <person name="Liu J."/>
        </authorList>
    </citation>
    <scope>NUCLEOTIDE SEQUENCE</scope>
    <source>
        <strain evidence="1">GDW21C697WI</strain>
        <plasmid evidence="1">pHNGDW697-1</plasmid>
    </source>
</reference>
<protein>
    <submittedName>
        <fullName evidence="1">DUF6283 family protein</fullName>
    </submittedName>
</protein>